<dbReference type="PANTHER" id="PTHR31909">
    <property type="entry name" value="CHROMOSOME 20 ORF85 FAMILY MEMBER"/>
    <property type="match status" value="1"/>
</dbReference>
<gene>
    <name evidence="2" type="primary">LOC100369246</name>
</gene>
<keyword evidence="1" id="KW-1185">Reference proteome</keyword>
<reference evidence="2" key="1">
    <citation type="submission" date="2025-08" db="UniProtKB">
        <authorList>
            <consortium name="RefSeq"/>
        </authorList>
    </citation>
    <scope>IDENTIFICATION</scope>
    <source>
        <tissue evidence="2">Testes</tissue>
    </source>
</reference>
<dbReference type="Proteomes" id="UP000694865">
    <property type="component" value="Unplaced"/>
</dbReference>
<dbReference type="GeneID" id="100369246"/>
<evidence type="ECO:0000313" key="1">
    <source>
        <dbReference type="Proteomes" id="UP000694865"/>
    </source>
</evidence>
<accession>A0ABM0GXW3</accession>
<dbReference type="InterPro" id="IPR020339">
    <property type="entry name" value="C20orf85-like"/>
</dbReference>
<dbReference type="Pfam" id="PF14945">
    <property type="entry name" value="LLC1"/>
    <property type="match status" value="1"/>
</dbReference>
<dbReference type="RefSeq" id="XP_002739784.1">
    <property type="nucleotide sequence ID" value="XM_002739738.2"/>
</dbReference>
<dbReference type="PANTHER" id="PTHR31909:SF3">
    <property type="entry name" value="SIMILAR TO PROTEIN C20ORF85 HOMOLOG"/>
    <property type="match status" value="1"/>
</dbReference>
<proteinExistence type="predicted"/>
<name>A0ABM0GXW3_SACKO</name>
<sequence>MADKAGGKALAGFNFVAQDQIWKDHVKYEEDSRKSWPQHWGFLKTTYRDLVKDDFPKTEREKIILPPPLALPPITPISRYIKIGRSPAVPETTAQFVGWRSTKYDCRLEKYGRYAKPKGGLVRQLNWPQEGID</sequence>
<organism evidence="1 2">
    <name type="scientific">Saccoglossus kowalevskii</name>
    <name type="common">Acorn worm</name>
    <dbReference type="NCBI Taxonomy" id="10224"/>
    <lineage>
        <taxon>Eukaryota</taxon>
        <taxon>Metazoa</taxon>
        <taxon>Hemichordata</taxon>
        <taxon>Enteropneusta</taxon>
        <taxon>Harrimaniidae</taxon>
        <taxon>Saccoglossus</taxon>
    </lineage>
</organism>
<protein>
    <submittedName>
        <fullName evidence="2">Uncharacterized protein C20orf85-like</fullName>
    </submittedName>
</protein>
<evidence type="ECO:0000313" key="2">
    <source>
        <dbReference type="RefSeq" id="XP_002739784.1"/>
    </source>
</evidence>